<proteinExistence type="predicted"/>
<gene>
    <name evidence="1" type="ORF">CMV_026703</name>
</gene>
<dbReference type="Proteomes" id="UP000737018">
    <property type="component" value="Unassembled WGS sequence"/>
</dbReference>
<evidence type="ECO:0000313" key="1">
    <source>
        <dbReference type="EMBL" id="KAF3947121.1"/>
    </source>
</evidence>
<dbReference type="AlphaFoldDB" id="A0A8J4QBB6"/>
<comment type="caution">
    <text evidence="1">The sequence shown here is derived from an EMBL/GenBank/DDBJ whole genome shotgun (WGS) entry which is preliminary data.</text>
</comment>
<feature type="non-terminal residue" evidence="1">
    <location>
        <position position="1"/>
    </location>
</feature>
<sequence length="83" mass="9575">NQRTPKPQCARKAVEIRQCWSLEKKYIFLPPLQLLLRLHGHTQLCLLDDAVATSNTTTAYCKILAFGVKRLQKIHPSKYFHGK</sequence>
<keyword evidence="2" id="KW-1185">Reference proteome</keyword>
<name>A0A8J4QBB6_9ROSI</name>
<organism evidence="1 2">
    <name type="scientific">Castanea mollissima</name>
    <name type="common">Chinese chestnut</name>
    <dbReference type="NCBI Taxonomy" id="60419"/>
    <lineage>
        <taxon>Eukaryota</taxon>
        <taxon>Viridiplantae</taxon>
        <taxon>Streptophyta</taxon>
        <taxon>Embryophyta</taxon>
        <taxon>Tracheophyta</taxon>
        <taxon>Spermatophyta</taxon>
        <taxon>Magnoliopsida</taxon>
        <taxon>eudicotyledons</taxon>
        <taxon>Gunneridae</taxon>
        <taxon>Pentapetalae</taxon>
        <taxon>rosids</taxon>
        <taxon>fabids</taxon>
        <taxon>Fagales</taxon>
        <taxon>Fagaceae</taxon>
        <taxon>Castanea</taxon>
    </lineage>
</organism>
<accession>A0A8J4QBB6</accession>
<reference evidence="1" key="1">
    <citation type="submission" date="2020-03" db="EMBL/GenBank/DDBJ databases">
        <title>Castanea mollissima Vanexum genome sequencing.</title>
        <authorList>
            <person name="Staton M."/>
        </authorList>
    </citation>
    <scope>NUCLEOTIDE SEQUENCE</scope>
    <source>
        <tissue evidence="1">Leaf</tissue>
    </source>
</reference>
<protein>
    <submittedName>
        <fullName evidence="1">Uncharacterized protein</fullName>
    </submittedName>
</protein>
<evidence type="ECO:0000313" key="2">
    <source>
        <dbReference type="Proteomes" id="UP000737018"/>
    </source>
</evidence>
<dbReference type="EMBL" id="JRKL02008162">
    <property type="protein sequence ID" value="KAF3947121.1"/>
    <property type="molecule type" value="Genomic_DNA"/>
</dbReference>